<dbReference type="CDD" id="cd19974">
    <property type="entry name" value="PBP1_LacI-like"/>
    <property type="match status" value="1"/>
</dbReference>
<dbReference type="PROSITE" id="PS50932">
    <property type="entry name" value="HTH_LACI_2"/>
    <property type="match status" value="1"/>
</dbReference>
<name>A0A3S1D4H6_9BACL</name>
<protein>
    <submittedName>
        <fullName evidence="6">LacI family DNA-binding transcriptional regulator</fullName>
    </submittedName>
</protein>
<evidence type="ECO:0000256" key="1">
    <source>
        <dbReference type="ARBA" id="ARBA00022491"/>
    </source>
</evidence>
<feature type="domain" description="HTH lacI-type" evidence="5">
    <location>
        <begin position="5"/>
        <end position="59"/>
    </location>
</feature>
<dbReference type="Gene3D" id="3.40.50.2300">
    <property type="match status" value="2"/>
</dbReference>
<dbReference type="RefSeq" id="WP_127199944.1">
    <property type="nucleotide sequence ID" value="NZ_RZNX01000006.1"/>
</dbReference>
<evidence type="ECO:0000313" key="6">
    <source>
        <dbReference type="EMBL" id="RUT29560.1"/>
    </source>
</evidence>
<gene>
    <name evidence="6" type="ORF">EJP77_14375</name>
</gene>
<keyword evidence="4" id="KW-0804">Transcription</keyword>
<dbReference type="InterPro" id="IPR000843">
    <property type="entry name" value="HTH_LacI"/>
</dbReference>
<dbReference type="AlphaFoldDB" id="A0A3S1D4H6"/>
<sequence length="347" mass="39238">MKNNVTMRDIAMKLGVSSVTVSKALGDKEGVSDELKAKIKQVAAEMNYRYNTAAKSMKEGLSYNIGVIIPERFTGLAQSFYLRIYQHISSLLDSYGYYGILNILNSEDEEQLNLPRIYSEKKVDGIIVIGQISKEYIEVIENMDLPKIFTDFYDEHADIDSVITDNFYGSYEITNYLIRNGHRDIAYVGNLHSTSSIQDRFLGYYKSLLEHDIPLNNNYIINDRDKRGKYIDIEIPTPLPSAFVCNCDQVAYLLTDKLKSMGYNVPADCSVVGFDNDIYATLTSPSLTTVEVDIEQMATTSVNSIMQKVTQPNKRFGRVLVQGKIVYRDSVRSLNENHGDKVQSIVV</sequence>
<dbReference type="SUPFAM" id="SSF47413">
    <property type="entry name" value="lambda repressor-like DNA-binding domains"/>
    <property type="match status" value="1"/>
</dbReference>
<dbReference type="Pfam" id="PF13377">
    <property type="entry name" value="Peripla_BP_3"/>
    <property type="match status" value="1"/>
</dbReference>
<dbReference type="InterPro" id="IPR046335">
    <property type="entry name" value="LacI/GalR-like_sensor"/>
</dbReference>
<dbReference type="Pfam" id="PF00356">
    <property type="entry name" value="LacI"/>
    <property type="match status" value="1"/>
</dbReference>
<organism evidence="6 7">
    <name type="scientific">Paenibacillus zeisoli</name>
    <dbReference type="NCBI Taxonomy" id="2496267"/>
    <lineage>
        <taxon>Bacteria</taxon>
        <taxon>Bacillati</taxon>
        <taxon>Bacillota</taxon>
        <taxon>Bacilli</taxon>
        <taxon>Bacillales</taxon>
        <taxon>Paenibacillaceae</taxon>
        <taxon>Paenibacillus</taxon>
    </lineage>
</organism>
<dbReference type="OrthoDB" id="2026446at2"/>
<dbReference type="CDD" id="cd01392">
    <property type="entry name" value="HTH_LacI"/>
    <property type="match status" value="1"/>
</dbReference>
<evidence type="ECO:0000256" key="2">
    <source>
        <dbReference type="ARBA" id="ARBA00023015"/>
    </source>
</evidence>
<dbReference type="Proteomes" id="UP000272464">
    <property type="component" value="Unassembled WGS sequence"/>
</dbReference>
<comment type="caution">
    <text evidence="6">The sequence shown here is derived from an EMBL/GenBank/DDBJ whole genome shotgun (WGS) entry which is preliminary data.</text>
</comment>
<dbReference type="InterPro" id="IPR028082">
    <property type="entry name" value="Peripla_BP_I"/>
</dbReference>
<dbReference type="SUPFAM" id="SSF53822">
    <property type="entry name" value="Periplasmic binding protein-like I"/>
    <property type="match status" value="1"/>
</dbReference>
<dbReference type="EMBL" id="RZNX01000006">
    <property type="protein sequence ID" value="RUT29560.1"/>
    <property type="molecule type" value="Genomic_DNA"/>
</dbReference>
<proteinExistence type="predicted"/>
<keyword evidence="2" id="KW-0805">Transcription regulation</keyword>
<dbReference type="PANTHER" id="PTHR30146:SF148">
    <property type="entry name" value="HTH-TYPE TRANSCRIPTIONAL REPRESSOR PURR-RELATED"/>
    <property type="match status" value="1"/>
</dbReference>
<dbReference type="SMART" id="SM00354">
    <property type="entry name" value="HTH_LACI"/>
    <property type="match status" value="1"/>
</dbReference>
<dbReference type="GO" id="GO:0000976">
    <property type="term" value="F:transcription cis-regulatory region binding"/>
    <property type="evidence" value="ECO:0007669"/>
    <property type="project" value="TreeGrafter"/>
</dbReference>
<dbReference type="InterPro" id="IPR010982">
    <property type="entry name" value="Lambda_DNA-bd_dom_sf"/>
</dbReference>
<evidence type="ECO:0000256" key="3">
    <source>
        <dbReference type="ARBA" id="ARBA00023125"/>
    </source>
</evidence>
<evidence type="ECO:0000259" key="5">
    <source>
        <dbReference type="PROSITE" id="PS50932"/>
    </source>
</evidence>
<evidence type="ECO:0000256" key="4">
    <source>
        <dbReference type="ARBA" id="ARBA00023163"/>
    </source>
</evidence>
<evidence type="ECO:0000313" key="7">
    <source>
        <dbReference type="Proteomes" id="UP000272464"/>
    </source>
</evidence>
<dbReference type="Gene3D" id="1.10.260.40">
    <property type="entry name" value="lambda repressor-like DNA-binding domains"/>
    <property type="match status" value="1"/>
</dbReference>
<dbReference type="GO" id="GO:0003700">
    <property type="term" value="F:DNA-binding transcription factor activity"/>
    <property type="evidence" value="ECO:0007669"/>
    <property type="project" value="TreeGrafter"/>
</dbReference>
<accession>A0A3S1D4H6</accession>
<keyword evidence="1" id="KW-0678">Repressor</keyword>
<reference evidence="6 7" key="1">
    <citation type="submission" date="2018-12" db="EMBL/GenBank/DDBJ databases">
        <authorList>
            <person name="Sun L."/>
            <person name="Chen Z."/>
        </authorList>
    </citation>
    <scope>NUCLEOTIDE SEQUENCE [LARGE SCALE GENOMIC DNA]</scope>
    <source>
        <strain evidence="6 7">3-5-3</strain>
    </source>
</reference>
<keyword evidence="7" id="KW-1185">Reference proteome</keyword>
<dbReference type="PANTHER" id="PTHR30146">
    <property type="entry name" value="LACI-RELATED TRANSCRIPTIONAL REPRESSOR"/>
    <property type="match status" value="1"/>
</dbReference>
<keyword evidence="3 6" id="KW-0238">DNA-binding</keyword>